<evidence type="ECO:0000313" key="10">
    <source>
        <dbReference type="Proteomes" id="UP001165962"/>
    </source>
</evidence>
<dbReference type="CDD" id="cd06261">
    <property type="entry name" value="TM_PBP2"/>
    <property type="match status" value="1"/>
</dbReference>
<keyword evidence="2 7" id="KW-0813">Transport</keyword>
<evidence type="ECO:0000256" key="3">
    <source>
        <dbReference type="ARBA" id="ARBA00022475"/>
    </source>
</evidence>
<dbReference type="Gene3D" id="1.10.3720.10">
    <property type="entry name" value="MetI-like"/>
    <property type="match status" value="1"/>
</dbReference>
<dbReference type="PANTHER" id="PTHR43744">
    <property type="entry name" value="ABC TRANSPORTER PERMEASE PROTEIN MG189-RELATED-RELATED"/>
    <property type="match status" value="1"/>
</dbReference>
<keyword evidence="4 7" id="KW-0812">Transmembrane</keyword>
<dbReference type="Pfam" id="PF00528">
    <property type="entry name" value="BPD_transp_1"/>
    <property type="match status" value="1"/>
</dbReference>
<dbReference type="Proteomes" id="UP001165962">
    <property type="component" value="Unassembled WGS sequence"/>
</dbReference>
<name>A0ABX0J190_9BACL</name>
<feature type="transmembrane region" description="Helical" evidence="7">
    <location>
        <begin position="239"/>
        <end position="258"/>
    </location>
</feature>
<evidence type="ECO:0000313" key="9">
    <source>
        <dbReference type="EMBL" id="NHN28879.1"/>
    </source>
</evidence>
<keyword evidence="10" id="KW-1185">Reference proteome</keyword>
<dbReference type="InterPro" id="IPR000515">
    <property type="entry name" value="MetI-like"/>
</dbReference>
<dbReference type="EMBL" id="JAAOIW010000001">
    <property type="protein sequence ID" value="NHN28879.1"/>
    <property type="molecule type" value="Genomic_DNA"/>
</dbReference>
<comment type="caution">
    <text evidence="9">The sequence shown here is derived from an EMBL/GenBank/DDBJ whole genome shotgun (WGS) entry which is preliminary data.</text>
</comment>
<protein>
    <submittedName>
        <fullName evidence="9">Carbohydrate ABC transporter permease</fullName>
    </submittedName>
</protein>
<evidence type="ECO:0000256" key="7">
    <source>
        <dbReference type="RuleBase" id="RU363032"/>
    </source>
</evidence>
<keyword evidence="5 7" id="KW-1133">Transmembrane helix</keyword>
<comment type="similarity">
    <text evidence="7">Belongs to the binding-protein-dependent transport system permease family.</text>
</comment>
<feature type="transmembrane region" description="Helical" evidence="7">
    <location>
        <begin position="130"/>
        <end position="148"/>
    </location>
</feature>
<evidence type="ECO:0000256" key="5">
    <source>
        <dbReference type="ARBA" id="ARBA00022989"/>
    </source>
</evidence>
<keyword evidence="6 7" id="KW-0472">Membrane</keyword>
<feature type="transmembrane region" description="Helical" evidence="7">
    <location>
        <begin position="96"/>
        <end position="118"/>
    </location>
</feature>
<gene>
    <name evidence="9" type="ORF">G9U52_03410</name>
</gene>
<feature type="domain" description="ABC transmembrane type-1" evidence="8">
    <location>
        <begin position="61"/>
        <end position="258"/>
    </location>
</feature>
<evidence type="ECO:0000256" key="4">
    <source>
        <dbReference type="ARBA" id="ARBA00022692"/>
    </source>
</evidence>
<accession>A0ABX0J190</accession>
<sequence>MYVTLTLVSVAALFPMLYVVSVSITPYTELLRNGGFIVIPRSVTFAAYRELFNQPYILSAFNVTLFITIVGTAINLVLTTLMAFPLSRKGLPGRNIVLMMVVLTLLFSGGIIPTYLIVKDTGLLDSVWSMIIPNAIWSFNVLIMKSFFENLPEEIMESARMDGSSEYGLLLKIVIPLSVPVMFTLGLFYLVGHWNEFYQAIMYVTKPEIQPLQVVIRNMLMKAHSQVESVDETIPTMTLQMAAVVYASLPIIVFYPFIQKHFSKGIIIGAIKG</sequence>
<comment type="subcellular location">
    <subcellularLocation>
        <location evidence="1 7">Cell membrane</location>
        <topology evidence="1 7">Multi-pass membrane protein</topology>
    </subcellularLocation>
</comment>
<keyword evidence="3" id="KW-1003">Cell membrane</keyword>
<evidence type="ECO:0000259" key="8">
    <source>
        <dbReference type="PROSITE" id="PS50928"/>
    </source>
</evidence>
<dbReference type="PANTHER" id="PTHR43744:SF9">
    <property type="entry name" value="POLYGALACTURONAN_RHAMNOGALACTURONAN TRANSPORT SYSTEM PERMEASE PROTEIN YTCP"/>
    <property type="match status" value="1"/>
</dbReference>
<feature type="transmembrane region" description="Helical" evidence="7">
    <location>
        <begin position="169"/>
        <end position="191"/>
    </location>
</feature>
<organism evidence="9 10">
    <name type="scientific">Paenibacillus agricola</name>
    <dbReference type="NCBI Taxonomy" id="2716264"/>
    <lineage>
        <taxon>Bacteria</taxon>
        <taxon>Bacillati</taxon>
        <taxon>Bacillota</taxon>
        <taxon>Bacilli</taxon>
        <taxon>Bacillales</taxon>
        <taxon>Paenibacillaceae</taxon>
        <taxon>Paenibacillus</taxon>
    </lineage>
</organism>
<proteinExistence type="inferred from homology"/>
<reference evidence="9" key="1">
    <citation type="submission" date="2020-03" db="EMBL/GenBank/DDBJ databases">
        <title>Draft sequencing of Paenibacilllus sp. S3N08.</title>
        <authorList>
            <person name="Kim D.-U."/>
        </authorList>
    </citation>
    <scope>NUCLEOTIDE SEQUENCE</scope>
    <source>
        <strain evidence="9">S3N08</strain>
    </source>
</reference>
<evidence type="ECO:0000256" key="6">
    <source>
        <dbReference type="ARBA" id="ARBA00023136"/>
    </source>
</evidence>
<dbReference type="InterPro" id="IPR035906">
    <property type="entry name" value="MetI-like_sf"/>
</dbReference>
<dbReference type="PROSITE" id="PS50928">
    <property type="entry name" value="ABC_TM1"/>
    <property type="match status" value="1"/>
</dbReference>
<dbReference type="SUPFAM" id="SSF161098">
    <property type="entry name" value="MetI-like"/>
    <property type="match status" value="1"/>
</dbReference>
<feature type="transmembrane region" description="Helical" evidence="7">
    <location>
        <begin position="56"/>
        <end position="84"/>
    </location>
</feature>
<evidence type="ECO:0000256" key="1">
    <source>
        <dbReference type="ARBA" id="ARBA00004651"/>
    </source>
</evidence>
<evidence type="ECO:0000256" key="2">
    <source>
        <dbReference type="ARBA" id="ARBA00022448"/>
    </source>
</evidence>